<dbReference type="EMBL" id="JANIPJ010000005">
    <property type="protein sequence ID" value="MCR2803997.1"/>
    <property type="molecule type" value="Genomic_DNA"/>
</dbReference>
<dbReference type="RefSeq" id="WP_257444750.1">
    <property type="nucleotide sequence ID" value="NZ_JANIPJ010000005.1"/>
</dbReference>
<protein>
    <submittedName>
        <fullName evidence="1">Uncharacterized protein</fullName>
    </submittedName>
</protein>
<reference evidence="1" key="1">
    <citation type="submission" date="2022-08" db="EMBL/GenBank/DDBJ databases">
        <title>The genomic sequence of strain Paenibacillus sp. SCIV0701.</title>
        <authorList>
            <person name="Zhao H."/>
        </authorList>
    </citation>
    <scope>NUCLEOTIDE SEQUENCE</scope>
    <source>
        <strain evidence="1">SCIV0701</strain>
    </source>
</reference>
<sequence length="103" mass="11800">MRAIELKFHRAMLNTYERAKEDHGYQATYFKRMVVEKGGLQAAKELVASESASGFKELYMRGCLHLSVEVLVAYHEEFHELFTDEEIGMAKAKLDALSYVHEG</sequence>
<gene>
    <name evidence="1" type="ORF">NQZ67_08925</name>
</gene>
<keyword evidence="2" id="KW-1185">Reference proteome</keyword>
<evidence type="ECO:0000313" key="2">
    <source>
        <dbReference type="Proteomes" id="UP001141950"/>
    </source>
</evidence>
<name>A0A9X2MUS7_9BACL</name>
<evidence type="ECO:0000313" key="1">
    <source>
        <dbReference type="EMBL" id="MCR2803997.1"/>
    </source>
</evidence>
<dbReference type="AlphaFoldDB" id="A0A9X2MUS7"/>
<accession>A0A9X2MUS7</accession>
<organism evidence="1 2">
    <name type="scientific">Paenibacillus soyae</name>
    <dbReference type="NCBI Taxonomy" id="2969249"/>
    <lineage>
        <taxon>Bacteria</taxon>
        <taxon>Bacillati</taxon>
        <taxon>Bacillota</taxon>
        <taxon>Bacilli</taxon>
        <taxon>Bacillales</taxon>
        <taxon>Paenibacillaceae</taxon>
        <taxon>Paenibacillus</taxon>
    </lineage>
</organism>
<proteinExistence type="predicted"/>
<comment type="caution">
    <text evidence="1">The sequence shown here is derived from an EMBL/GenBank/DDBJ whole genome shotgun (WGS) entry which is preliminary data.</text>
</comment>
<dbReference type="Proteomes" id="UP001141950">
    <property type="component" value="Unassembled WGS sequence"/>
</dbReference>